<accession>A0A8C4Q324</accession>
<dbReference type="GO" id="GO:0007043">
    <property type="term" value="P:cell-cell junction assembly"/>
    <property type="evidence" value="ECO:0007669"/>
    <property type="project" value="TreeGrafter"/>
</dbReference>
<reference evidence="16" key="2">
    <citation type="submission" date="2025-09" db="UniProtKB">
        <authorList>
            <consortium name="Ensembl"/>
        </authorList>
    </citation>
    <scope>IDENTIFICATION</scope>
</reference>
<dbReference type="SUPFAM" id="SSF49313">
    <property type="entry name" value="Cadherin-like"/>
    <property type="match status" value="4"/>
</dbReference>
<keyword evidence="7 14" id="KW-0732">Signal</keyword>
<dbReference type="InterPro" id="IPR015919">
    <property type="entry name" value="Cadherin-like_sf"/>
</dbReference>
<organism evidence="16 17">
    <name type="scientific">Eptatretus burgeri</name>
    <name type="common">Inshore hagfish</name>
    <dbReference type="NCBI Taxonomy" id="7764"/>
    <lineage>
        <taxon>Eukaryota</taxon>
        <taxon>Metazoa</taxon>
        <taxon>Chordata</taxon>
        <taxon>Craniata</taxon>
        <taxon>Vertebrata</taxon>
        <taxon>Cyclostomata</taxon>
        <taxon>Myxini</taxon>
        <taxon>Myxiniformes</taxon>
        <taxon>Myxinidae</taxon>
        <taxon>Eptatretinae</taxon>
        <taxon>Eptatretus</taxon>
    </lineage>
</organism>
<dbReference type="GO" id="GO:0005509">
    <property type="term" value="F:calcium ion binding"/>
    <property type="evidence" value="ECO:0007669"/>
    <property type="project" value="UniProtKB-UniRule"/>
</dbReference>
<keyword evidence="17" id="KW-1185">Reference proteome</keyword>
<dbReference type="GO" id="GO:0016477">
    <property type="term" value="P:cell migration"/>
    <property type="evidence" value="ECO:0007669"/>
    <property type="project" value="TreeGrafter"/>
</dbReference>
<dbReference type="Pfam" id="PF00028">
    <property type="entry name" value="Cadherin"/>
    <property type="match status" value="4"/>
</dbReference>
<evidence type="ECO:0000313" key="16">
    <source>
        <dbReference type="Ensembl" id="ENSEBUP00000009223.1"/>
    </source>
</evidence>
<dbReference type="CDD" id="cd11304">
    <property type="entry name" value="Cadherin_repeat"/>
    <property type="match status" value="4"/>
</dbReference>
<evidence type="ECO:0000313" key="17">
    <source>
        <dbReference type="Proteomes" id="UP000694388"/>
    </source>
</evidence>
<feature type="domain" description="Cadherin" evidence="15">
    <location>
        <begin position="109"/>
        <end position="180"/>
    </location>
</feature>
<feature type="domain" description="Cadherin" evidence="15">
    <location>
        <begin position="181"/>
        <end position="299"/>
    </location>
</feature>
<evidence type="ECO:0000256" key="1">
    <source>
        <dbReference type="ARBA" id="ARBA00004236"/>
    </source>
</evidence>
<dbReference type="PROSITE" id="PS50268">
    <property type="entry name" value="CADHERIN_2"/>
    <property type="match status" value="4"/>
</dbReference>
<dbReference type="FunFam" id="2.60.40.60:FF:000022">
    <property type="entry name" value="Cadherin 2"/>
    <property type="match status" value="1"/>
</dbReference>
<dbReference type="GO" id="GO:0034332">
    <property type="term" value="P:adherens junction organization"/>
    <property type="evidence" value="ECO:0007669"/>
    <property type="project" value="TreeGrafter"/>
</dbReference>
<keyword evidence="11" id="KW-0472">Membrane</keyword>
<evidence type="ECO:0000256" key="7">
    <source>
        <dbReference type="ARBA" id="ARBA00022729"/>
    </source>
</evidence>
<keyword evidence="6" id="KW-0479">Metal-binding</keyword>
<evidence type="ECO:0000256" key="14">
    <source>
        <dbReference type="SAM" id="SignalP"/>
    </source>
</evidence>
<dbReference type="Ensembl" id="ENSEBUT00000009745.1">
    <property type="protein sequence ID" value="ENSEBUP00000009223.1"/>
    <property type="gene ID" value="ENSEBUG00000005951.1"/>
</dbReference>
<evidence type="ECO:0000256" key="10">
    <source>
        <dbReference type="ARBA" id="ARBA00022889"/>
    </source>
</evidence>
<keyword evidence="5" id="KW-0165">Cleavage on pair of basic residues</keyword>
<keyword evidence="4" id="KW-0963">Cytoplasm</keyword>
<evidence type="ECO:0000256" key="5">
    <source>
        <dbReference type="ARBA" id="ARBA00022685"/>
    </source>
</evidence>
<evidence type="ECO:0000256" key="3">
    <source>
        <dbReference type="ARBA" id="ARBA00022475"/>
    </source>
</evidence>
<dbReference type="FunFam" id="2.60.40.60:FF:000019">
    <property type="entry name" value="Cadherin 2"/>
    <property type="match status" value="1"/>
</dbReference>
<dbReference type="SMART" id="SM00112">
    <property type="entry name" value="CA"/>
    <property type="match status" value="4"/>
</dbReference>
<keyword evidence="12" id="KW-0325">Glycoprotein</keyword>
<proteinExistence type="predicted"/>
<dbReference type="InterPro" id="IPR002126">
    <property type="entry name" value="Cadherin-like_dom"/>
</dbReference>
<keyword evidence="8" id="KW-0677">Repeat</keyword>
<dbReference type="InterPro" id="IPR039808">
    <property type="entry name" value="Cadherin"/>
</dbReference>
<dbReference type="InterPro" id="IPR020894">
    <property type="entry name" value="Cadherin_CS"/>
</dbReference>
<keyword evidence="3" id="KW-1003">Cell membrane</keyword>
<evidence type="ECO:0000256" key="13">
    <source>
        <dbReference type="PROSITE-ProRule" id="PRU00043"/>
    </source>
</evidence>
<evidence type="ECO:0000256" key="6">
    <source>
        <dbReference type="ARBA" id="ARBA00022723"/>
    </source>
</evidence>
<comment type="subcellular location">
    <subcellularLocation>
        <location evidence="1">Cell membrane</location>
    </subcellularLocation>
    <subcellularLocation>
        <location evidence="2">Cytoplasm</location>
    </subcellularLocation>
</comment>
<dbReference type="PANTHER" id="PTHR24027:SF80">
    <property type="entry name" value="CADHERIN-13"/>
    <property type="match status" value="1"/>
</dbReference>
<evidence type="ECO:0000256" key="2">
    <source>
        <dbReference type="ARBA" id="ARBA00004496"/>
    </source>
</evidence>
<evidence type="ECO:0000256" key="9">
    <source>
        <dbReference type="ARBA" id="ARBA00022837"/>
    </source>
</evidence>
<feature type="domain" description="Cadherin" evidence="15">
    <location>
        <begin position="423"/>
        <end position="521"/>
    </location>
</feature>
<dbReference type="Gene3D" id="2.60.40.60">
    <property type="entry name" value="Cadherins"/>
    <property type="match status" value="4"/>
</dbReference>
<dbReference type="PANTHER" id="PTHR24027">
    <property type="entry name" value="CADHERIN-23"/>
    <property type="match status" value="1"/>
</dbReference>
<evidence type="ECO:0000256" key="11">
    <source>
        <dbReference type="ARBA" id="ARBA00023136"/>
    </source>
</evidence>
<dbReference type="FunFam" id="2.60.40.60:FF:000011">
    <property type="entry name" value="Cadherin 1"/>
    <property type="match status" value="1"/>
</dbReference>
<dbReference type="Proteomes" id="UP000694388">
    <property type="component" value="Unplaced"/>
</dbReference>
<evidence type="ECO:0000256" key="12">
    <source>
        <dbReference type="ARBA" id="ARBA00023180"/>
    </source>
</evidence>
<dbReference type="GO" id="GO:0007156">
    <property type="term" value="P:homophilic cell adhesion via plasma membrane adhesion molecules"/>
    <property type="evidence" value="ECO:0007669"/>
    <property type="project" value="InterPro"/>
</dbReference>
<dbReference type="AlphaFoldDB" id="A0A8C4Q324"/>
<dbReference type="GO" id="GO:0016339">
    <property type="term" value="P:calcium-dependent cell-cell adhesion via plasma membrane cell adhesion molecules"/>
    <property type="evidence" value="ECO:0007669"/>
    <property type="project" value="TreeGrafter"/>
</dbReference>
<dbReference type="GO" id="GO:0000902">
    <property type="term" value="P:cell morphogenesis"/>
    <property type="evidence" value="ECO:0007669"/>
    <property type="project" value="TreeGrafter"/>
</dbReference>
<dbReference type="PRINTS" id="PR00205">
    <property type="entry name" value="CADHERIN"/>
</dbReference>
<dbReference type="GO" id="GO:0045296">
    <property type="term" value="F:cadherin binding"/>
    <property type="evidence" value="ECO:0007669"/>
    <property type="project" value="TreeGrafter"/>
</dbReference>
<evidence type="ECO:0000256" key="8">
    <source>
        <dbReference type="ARBA" id="ARBA00022737"/>
    </source>
</evidence>
<dbReference type="GO" id="GO:0016342">
    <property type="term" value="C:catenin complex"/>
    <property type="evidence" value="ECO:0007669"/>
    <property type="project" value="TreeGrafter"/>
</dbReference>
<evidence type="ECO:0000259" key="15">
    <source>
        <dbReference type="PROSITE" id="PS50268"/>
    </source>
</evidence>
<keyword evidence="10" id="KW-0130">Cell adhesion</keyword>
<keyword evidence="9 13" id="KW-0106">Calcium</keyword>
<dbReference type="GO" id="GO:0008013">
    <property type="term" value="F:beta-catenin binding"/>
    <property type="evidence" value="ECO:0007669"/>
    <property type="project" value="TreeGrafter"/>
</dbReference>
<feature type="signal peptide" evidence="14">
    <location>
        <begin position="1"/>
        <end position="21"/>
    </location>
</feature>
<reference evidence="16" key="1">
    <citation type="submission" date="2025-08" db="UniProtKB">
        <authorList>
            <consortium name="Ensembl"/>
        </authorList>
    </citation>
    <scope>IDENTIFICATION</scope>
</reference>
<name>A0A8C4Q324_EPTBU</name>
<feature type="chain" id="PRO_5034934798" evidence="14">
    <location>
        <begin position="22"/>
        <end position="532"/>
    </location>
</feature>
<sequence>MFRGFIRFLLLAAFVQVPCLSDTPVPCADGASCSEEPITVEPEAEAGVDDVVEASTLPSHRPWLPDSGVFVHSDNMIFASDMFVSENLRGPFPYRIGQVGLMGTPEETVRFTLEGEAADQGIFKMDWHTGEVFVTQPLDREKTPLFQLTVALVDPSDRHVGDPAPLVVRVIDQNDNRPLFSQPSFQGQVPEHAPVGEEVLQLSAYDIDDPALGNAELRYQLIPPTAAFDVSHVTFDIDPVTGIIITTSNPRMLDREGLENLQHEVVVRVSDMAGGDAGLFNTATVTVTITDINDHPPEFEHRDYELSIPEGNLGPVLNLSISDGDEVGGENWLAVVKVLKGDPGSNFEVITDPTTNQATVFVVKPLDYETNPAFQLLIRADNPEPVIPEASGSQRSSAILSIQVLDINEEPVVIPFHTVLSKPEGLPAGDRLLSLNATDPDSGDQMVRFSVGHDPAGWIAVDAKSGVVTTKAMLDRDSPDVDEDSIYTVTILATDDGSPPATGTATLQLEPLRRERQCPLCITHGHLGLRRC</sequence>
<protein>
    <submittedName>
        <fullName evidence="16">Cadherin 13, H-cadherin (heart)</fullName>
    </submittedName>
</protein>
<dbReference type="GO" id="GO:0005912">
    <property type="term" value="C:adherens junction"/>
    <property type="evidence" value="ECO:0007669"/>
    <property type="project" value="TreeGrafter"/>
</dbReference>
<dbReference type="FunFam" id="2.60.40.60:FF:000095">
    <property type="entry name" value="Cadherin 13"/>
    <property type="match status" value="1"/>
</dbReference>
<dbReference type="GO" id="GO:0005737">
    <property type="term" value="C:cytoplasm"/>
    <property type="evidence" value="ECO:0007669"/>
    <property type="project" value="UniProtKB-SubCell"/>
</dbReference>
<dbReference type="GO" id="GO:0044331">
    <property type="term" value="P:cell-cell adhesion mediated by cadherin"/>
    <property type="evidence" value="ECO:0007669"/>
    <property type="project" value="TreeGrafter"/>
</dbReference>
<dbReference type="PROSITE" id="PS00232">
    <property type="entry name" value="CADHERIN_1"/>
    <property type="match status" value="1"/>
</dbReference>
<evidence type="ECO:0000256" key="4">
    <source>
        <dbReference type="ARBA" id="ARBA00022490"/>
    </source>
</evidence>
<feature type="domain" description="Cadherin" evidence="15">
    <location>
        <begin position="300"/>
        <end position="413"/>
    </location>
</feature>
<dbReference type="GeneTree" id="ENSGT00940000155218"/>